<gene>
    <name evidence="2" type="ORF">SAMN06296020_12141</name>
</gene>
<evidence type="ECO:0000259" key="1">
    <source>
        <dbReference type="Pfam" id="PF22483"/>
    </source>
</evidence>
<keyword evidence="3" id="KW-1185">Reference proteome</keyword>
<dbReference type="PANTHER" id="PTHR35004">
    <property type="entry name" value="TRANSPOSASE RV3428C-RELATED"/>
    <property type="match status" value="1"/>
</dbReference>
<evidence type="ECO:0000313" key="2">
    <source>
        <dbReference type="EMBL" id="SMP70915.1"/>
    </source>
</evidence>
<dbReference type="RefSeq" id="WP_283410790.1">
    <property type="nucleotide sequence ID" value="NZ_FXUF01000021.1"/>
</dbReference>
<organism evidence="2 3">
    <name type="scientific">Anoxynatronum buryatiense</name>
    <dbReference type="NCBI Taxonomy" id="489973"/>
    <lineage>
        <taxon>Bacteria</taxon>
        <taxon>Bacillati</taxon>
        <taxon>Bacillota</taxon>
        <taxon>Clostridia</taxon>
        <taxon>Eubacteriales</taxon>
        <taxon>Clostridiaceae</taxon>
        <taxon>Anoxynatronum</taxon>
    </lineage>
</organism>
<feature type="non-terminal residue" evidence="2">
    <location>
        <position position="1"/>
    </location>
</feature>
<sequence>ARRIYHRLKREKAFTGGESTIRNIVNEMRPKHKEAFMPLEFDPGEAAQVDWGEATVYIKGNKTKVQLFCYRPCYSADIFVKAFYRQNQESFLEGHVDAFTHFNGVPGKIIFDNARVAVKEGFGLYAKPQAAYQALSAHYAFTMHFTNINSGNEKSLVENLVGWSRRNILVPVPRVETIEELNNILLAGCLEYRHHQIQGRSQTVGQQSETDCFALHRLPAYVFDTSKSVPARVYDDSTVQFDRNRYSVPVELVGRQISIKAYGNHITCYHNAEKIAHHTRCYGRSDTLFQLEHYLPLLEQKPRSVYHSKPVRKSAAVELLDWGKTFPHDAKDTVKLLKLSVEYGVNRLLAVRDQLPAGIKPSIELVRSELNPPIEPMPHLTGAISVNTIDLTAYDRKYKVVGQ</sequence>
<dbReference type="InterPro" id="IPR054353">
    <property type="entry name" value="IstA-like_C"/>
</dbReference>
<name>A0AA45WYX1_9CLOT</name>
<dbReference type="AlphaFoldDB" id="A0AA45WYX1"/>
<dbReference type="PANTHER" id="PTHR35004:SF7">
    <property type="entry name" value="INTEGRASE PROTEIN"/>
    <property type="match status" value="1"/>
</dbReference>
<accession>A0AA45WYX1</accession>
<feature type="domain" description="Transposase for insertion sequence element IS21-like C-terminal" evidence="1">
    <location>
        <begin position="218"/>
        <end position="288"/>
    </location>
</feature>
<proteinExistence type="predicted"/>
<protein>
    <submittedName>
        <fullName evidence="2">Transposase</fullName>
    </submittedName>
</protein>
<dbReference type="EMBL" id="FXUF01000021">
    <property type="protein sequence ID" value="SMP70915.1"/>
    <property type="molecule type" value="Genomic_DNA"/>
</dbReference>
<dbReference type="Proteomes" id="UP001158066">
    <property type="component" value="Unassembled WGS sequence"/>
</dbReference>
<dbReference type="Pfam" id="PF22483">
    <property type="entry name" value="Mu-transpos_C_2"/>
    <property type="match status" value="1"/>
</dbReference>
<dbReference type="NCBIfam" id="NF033546">
    <property type="entry name" value="transpos_IS21"/>
    <property type="match status" value="1"/>
</dbReference>
<evidence type="ECO:0000313" key="3">
    <source>
        <dbReference type="Proteomes" id="UP001158066"/>
    </source>
</evidence>
<reference evidence="2" key="1">
    <citation type="submission" date="2017-05" db="EMBL/GenBank/DDBJ databases">
        <authorList>
            <person name="Varghese N."/>
            <person name="Submissions S."/>
        </authorList>
    </citation>
    <scope>NUCLEOTIDE SEQUENCE</scope>
    <source>
        <strain evidence="2">Su22</strain>
    </source>
</reference>
<comment type="caution">
    <text evidence="2">The sequence shown here is derived from an EMBL/GenBank/DDBJ whole genome shotgun (WGS) entry which is preliminary data.</text>
</comment>